<organism evidence="1 2">
    <name type="scientific">Paramuricea clavata</name>
    <name type="common">Red gorgonian</name>
    <name type="synonym">Violescent sea-whip</name>
    <dbReference type="NCBI Taxonomy" id="317549"/>
    <lineage>
        <taxon>Eukaryota</taxon>
        <taxon>Metazoa</taxon>
        <taxon>Cnidaria</taxon>
        <taxon>Anthozoa</taxon>
        <taxon>Octocorallia</taxon>
        <taxon>Malacalcyonacea</taxon>
        <taxon>Plexauridae</taxon>
        <taxon>Paramuricea</taxon>
    </lineage>
</organism>
<keyword evidence="2" id="KW-1185">Reference proteome</keyword>
<sequence>MASGPTQGLIYEVLLLLSGITQRNQINLDDVVGLWCRDSLMSLALVHTSFMAEL</sequence>
<dbReference type="AlphaFoldDB" id="A0A7D9IJN6"/>
<evidence type="ECO:0000313" key="2">
    <source>
        <dbReference type="Proteomes" id="UP001152795"/>
    </source>
</evidence>
<accession>A0A7D9IJN6</accession>
<name>A0A7D9IJN6_PARCT</name>
<gene>
    <name evidence="1" type="ORF">PACLA_8A019889</name>
</gene>
<dbReference type="EMBL" id="CACRXK020007031">
    <property type="protein sequence ID" value="CAB4011113.1"/>
    <property type="molecule type" value="Genomic_DNA"/>
</dbReference>
<protein>
    <submittedName>
        <fullName evidence="1">Uncharacterized protein</fullName>
    </submittedName>
</protein>
<dbReference type="Proteomes" id="UP001152795">
    <property type="component" value="Unassembled WGS sequence"/>
</dbReference>
<proteinExistence type="predicted"/>
<reference evidence="1" key="1">
    <citation type="submission" date="2020-04" db="EMBL/GenBank/DDBJ databases">
        <authorList>
            <person name="Alioto T."/>
            <person name="Alioto T."/>
            <person name="Gomez Garrido J."/>
        </authorList>
    </citation>
    <scope>NUCLEOTIDE SEQUENCE</scope>
    <source>
        <strain evidence="1">A484AB</strain>
    </source>
</reference>
<evidence type="ECO:0000313" key="1">
    <source>
        <dbReference type="EMBL" id="CAB4011113.1"/>
    </source>
</evidence>
<comment type="caution">
    <text evidence="1">The sequence shown here is derived from an EMBL/GenBank/DDBJ whole genome shotgun (WGS) entry which is preliminary data.</text>
</comment>